<feature type="transmembrane region" description="Helical" evidence="2">
    <location>
        <begin position="62"/>
        <end position="80"/>
    </location>
</feature>
<dbReference type="RefSeq" id="WP_086469870.1">
    <property type="nucleotide sequence ID" value="NZ_FXWK01000001.1"/>
</dbReference>
<dbReference type="EMBL" id="FXWK01000001">
    <property type="protein sequence ID" value="SMQ67557.1"/>
    <property type="molecule type" value="Genomic_DNA"/>
</dbReference>
<protein>
    <recommendedName>
        <fullName evidence="3">DUF305 domain-containing protein</fullName>
    </recommendedName>
</protein>
<evidence type="ECO:0000256" key="2">
    <source>
        <dbReference type="SAM" id="Phobius"/>
    </source>
</evidence>
<evidence type="ECO:0000313" key="5">
    <source>
        <dbReference type="Proteomes" id="UP000194474"/>
    </source>
</evidence>
<feature type="compositionally biased region" description="Basic and acidic residues" evidence="1">
    <location>
        <begin position="1"/>
        <end position="15"/>
    </location>
</feature>
<accession>A0A1Y6EYC8</accession>
<keyword evidence="2" id="KW-1133">Transmembrane helix</keyword>
<evidence type="ECO:0000259" key="3">
    <source>
        <dbReference type="Pfam" id="PF03713"/>
    </source>
</evidence>
<proteinExistence type="predicted"/>
<evidence type="ECO:0000313" key="4">
    <source>
        <dbReference type="EMBL" id="SMQ67557.1"/>
    </source>
</evidence>
<keyword evidence="2" id="KW-0812">Transmembrane</keyword>
<organism evidence="4 5">
    <name type="scientific">Devosia lucknowensis</name>
    <dbReference type="NCBI Taxonomy" id="1096929"/>
    <lineage>
        <taxon>Bacteria</taxon>
        <taxon>Pseudomonadati</taxon>
        <taxon>Pseudomonadota</taxon>
        <taxon>Alphaproteobacteria</taxon>
        <taxon>Hyphomicrobiales</taxon>
        <taxon>Devosiaceae</taxon>
        <taxon>Devosia</taxon>
    </lineage>
</organism>
<evidence type="ECO:0000256" key="1">
    <source>
        <dbReference type="SAM" id="MobiDB-lite"/>
    </source>
</evidence>
<sequence length="171" mass="19612">MTDHAHHGHEAHDNRSMSPGHSGHGRPYLMFWINMVLGLIVMYVVMFSMIDGWHDYRNNLNMFYMAVTMWAPMGIFMLATMPGMFPNKRMNVVLYVALILLTVLSFWGTRAQALIDDRQFVDSMIPHHSGAILMCREADLEDAELVALCGEIIEAQRREIEQMQAIGDRLN</sequence>
<gene>
    <name evidence="4" type="ORF">SAMN06295905_1563</name>
</gene>
<feature type="region of interest" description="Disordered" evidence="1">
    <location>
        <begin position="1"/>
        <end position="20"/>
    </location>
</feature>
<keyword evidence="5" id="KW-1185">Reference proteome</keyword>
<dbReference type="AlphaFoldDB" id="A0A1Y6EYC8"/>
<dbReference type="Gene3D" id="1.20.1260.10">
    <property type="match status" value="1"/>
</dbReference>
<reference evidence="5" key="1">
    <citation type="submission" date="2017-04" db="EMBL/GenBank/DDBJ databases">
        <authorList>
            <person name="Varghese N."/>
            <person name="Submissions S."/>
        </authorList>
    </citation>
    <scope>NUCLEOTIDE SEQUENCE [LARGE SCALE GENOMIC DNA]</scope>
</reference>
<dbReference type="Pfam" id="PF03713">
    <property type="entry name" value="DUF305"/>
    <property type="match status" value="1"/>
</dbReference>
<feature type="domain" description="DUF305" evidence="3">
    <location>
        <begin position="117"/>
        <end position="166"/>
    </location>
</feature>
<dbReference type="OrthoDB" id="517560at2"/>
<dbReference type="Proteomes" id="UP000194474">
    <property type="component" value="Unassembled WGS sequence"/>
</dbReference>
<keyword evidence="2" id="KW-0472">Membrane</keyword>
<feature type="transmembrane region" description="Helical" evidence="2">
    <location>
        <begin position="92"/>
        <end position="109"/>
    </location>
</feature>
<name>A0A1Y6EYC8_9HYPH</name>
<dbReference type="InterPro" id="IPR012347">
    <property type="entry name" value="Ferritin-like"/>
</dbReference>
<feature type="transmembrane region" description="Helical" evidence="2">
    <location>
        <begin position="29"/>
        <end position="50"/>
    </location>
</feature>
<dbReference type="InterPro" id="IPR005183">
    <property type="entry name" value="DUF305_CopM-like"/>
</dbReference>